<sequence>MAAAASRKLPTAVLGALHDSPVNHQAAIDSESGTCAVFSRGEILIWQGDAGAGSQVATRTLPYAPSGHSLLSLQVDQGGRATVIICTEDGNLTIWLDVTGENVQTSTHRIAGGRVCAITAALTETSLQVVAVLDSGALHCTTGRISDEEDLQLTSSSLKATAPAEQPQAVTQTPRRLGRLWGRQGASDNPLSHGVTTSPGRPHALELVSHPTDSSASLLLALDAAGLDCWQINADGGQFLWRVSLPQEATEQGLVSADTVLKARSLSVTDAGAGGYLLRRAIILSDTAVQPGAHEQVILVASLPGAGPAQLEAAHALGEGAHFLQCKANPLADSFLLWDAGSASQLSLPGLQPVQLPSPLLQAALAPDAAHWLLLHSSGFMRLPVRAHRGSPVRTAPPLTPAAAPHIKQESPSVSPDASESARDVTLPGHLMAVPPGSAERVAHILDTAFRMEDPSAAHNLYAPLEAAHAFSGDGPSNPLVMFSAGVVDALPKHWGGASGTSAVAQHLADKLHSHAMLLQMLQASGALAPLTPASLRAIMQHAEMAAALLALRQHENEVLSESQGQPGQWHPLQECIHLAGASIKPRASAGGEERSEWELCFACPSHTAAAFLEALSATAERLMPLTIPAQMALDQVVELVEAIKAFVDGARRQREAQAVQLPRESRAVQHGHAADWLSEFPSQQAHTSLTNVLIELYHPLSAESPERVRQRTVVLSTVAEWRLDVMAAAAAAEFPPNTLPSAVSAEAAAANASYVREKDILLGMLYADARMVDKQELEAEEREQASLGRAQGVSGRGTVGPHLLDRVESLAVAHHSYYPLVELCDLNSDEERLHAHMRRSMQEGGRPGLHAENEAANCAEFVFAHFLQLGELQRLLQLPDEFNDALAQWLLQQGNEHQIVQLRAMHAARMGRYDTAQQQHLQAAHDPRVKLQQSDHHLVQAKLALLAAQPNSLTGPTPQEEELVRQVEGDQVLADIQWELGLQDEPLMSPQQLAEAVLAASSVTHTPLVFDVLAAAGHDFRIANQHMAVEAWRRLVTGSDWEAVRRQAPRMSDEDMQALLATVPVATAAARCYAPQPEIRALCVGPSMHEALPQSEVQGVIAGLVEQWTSSDRQRCLDAFMLGCIGAQGVTVA</sequence>
<dbReference type="SUPFAM" id="SSF117289">
    <property type="entry name" value="Nucleoporin domain"/>
    <property type="match status" value="1"/>
</dbReference>
<dbReference type="GO" id="GO:0000972">
    <property type="term" value="P:transcription-dependent tethering of RNA polymerase II gene DNA at nuclear periphery"/>
    <property type="evidence" value="ECO:0007669"/>
    <property type="project" value="TreeGrafter"/>
</dbReference>
<evidence type="ECO:0000256" key="4">
    <source>
        <dbReference type="ARBA" id="ARBA00023242"/>
    </source>
</evidence>
<dbReference type="InterPro" id="IPR015943">
    <property type="entry name" value="WD40/YVTN_repeat-like_dom_sf"/>
</dbReference>
<dbReference type="GO" id="GO:0031080">
    <property type="term" value="C:nuclear pore outer ring"/>
    <property type="evidence" value="ECO:0007669"/>
    <property type="project" value="TreeGrafter"/>
</dbReference>
<dbReference type="PANTHER" id="PTHR13405">
    <property type="entry name" value="NUCLEAR PORE COMPLEX PROTEIN NUP133"/>
    <property type="match status" value="1"/>
</dbReference>
<dbReference type="GO" id="GO:0017056">
    <property type="term" value="F:structural constituent of nuclear pore"/>
    <property type="evidence" value="ECO:0007669"/>
    <property type="project" value="InterPro"/>
</dbReference>
<dbReference type="AlphaFoldDB" id="A0AAW1NHR0"/>
<evidence type="ECO:0000313" key="7">
    <source>
        <dbReference type="Proteomes" id="UP001465755"/>
    </source>
</evidence>
<feature type="region of interest" description="Disordered" evidence="5">
    <location>
        <begin position="391"/>
        <end position="421"/>
    </location>
</feature>
<organism evidence="6 7">
    <name type="scientific">Symbiochloris irregularis</name>
    <dbReference type="NCBI Taxonomy" id="706552"/>
    <lineage>
        <taxon>Eukaryota</taxon>
        <taxon>Viridiplantae</taxon>
        <taxon>Chlorophyta</taxon>
        <taxon>core chlorophytes</taxon>
        <taxon>Trebouxiophyceae</taxon>
        <taxon>Trebouxiales</taxon>
        <taxon>Trebouxiaceae</taxon>
        <taxon>Symbiochloris</taxon>
    </lineage>
</organism>
<evidence type="ECO:0000256" key="3">
    <source>
        <dbReference type="ARBA" id="ARBA00022448"/>
    </source>
</evidence>
<dbReference type="GO" id="GO:0006606">
    <property type="term" value="P:protein import into nucleus"/>
    <property type="evidence" value="ECO:0007669"/>
    <property type="project" value="TreeGrafter"/>
</dbReference>
<comment type="subcellular location">
    <subcellularLocation>
        <location evidence="1">Nucleus</location>
    </subcellularLocation>
</comment>
<keyword evidence="7" id="KW-1185">Reference proteome</keyword>
<evidence type="ECO:0000256" key="1">
    <source>
        <dbReference type="ARBA" id="ARBA00004123"/>
    </source>
</evidence>
<dbReference type="InterPro" id="IPR037624">
    <property type="entry name" value="Nup133-like"/>
</dbReference>
<protein>
    <submittedName>
        <fullName evidence="6">Uncharacterized protein</fullName>
    </submittedName>
</protein>
<evidence type="ECO:0000256" key="2">
    <source>
        <dbReference type="ARBA" id="ARBA00005569"/>
    </source>
</evidence>
<dbReference type="PANTHER" id="PTHR13405:SF11">
    <property type="entry name" value="NUCLEAR PORE COMPLEX PROTEIN NUP133"/>
    <property type="match status" value="1"/>
</dbReference>
<reference evidence="6 7" key="1">
    <citation type="journal article" date="2024" name="Nat. Commun.">
        <title>Phylogenomics reveals the evolutionary origins of lichenization in chlorophyte algae.</title>
        <authorList>
            <person name="Puginier C."/>
            <person name="Libourel C."/>
            <person name="Otte J."/>
            <person name="Skaloud P."/>
            <person name="Haon M."/>
            <person name="Grisel S."/>
            <person name="Petersen M."/>
            <person name="Berrin J.G."/>
            <person name="Delaux P.M."/>
            <person name="Dal Grande F."/>
            <person name="Keller J."/>
        </authorList>
    </citation>
    <scope>NUCLEOTIDE SEQUENCE [LARGE SCALE GENOMIC DNA]</scope>
    <source>
        <strain evidence="6 7">SAG 2036</strain>
    </source>
</reference>
<dbReference type="EMBL" id="JALJOQ010000259">
    <property type="protein sequence ID" value="KAK9786995.1"/>
    <property type="molecule type" value="Genomic_DNA"/>
</dbReference>
<comment type="caution">
    <text evidence="6">The sequence shown here is derived from an EMBL/GenBank/DDBJ whole genome shotgun (WGS) entry which is preliminary data.</text>
</comment>
<feature type="compositionally biased region" description="Polar residues" evidence="5">
    <location>
        <begin position="186"/>
        <end position="199"/>
    </location>
</feature>
<dbReference type="Gene3D" id="2.130.10.10">
    <property type="entry name" value="YVTN repeat-like/Quinoprotein amine dehydrogenase"/>
    <property type="match status" value="1"/>
</dbReference>
<evidence type="ECO:0000313" key="6">
    <source>
        <dbReference type="EMBL" id="KAK9786995.1"/>
    </source>
</evidence>
<gene>
    <name evidence="6" type="ORF">WJX73_006118</name>
</gene>
<dbReference type="Proteomes" id="UP001465755">
    <property type="component" value="Unassembled WGS sequence"/>
</dbReference>
<keyword evidence="3" id="KW-0813">Transport</keyword>
<dbReference type="GO" id="GO:0016973">
    <property type="term" value="P:poly(A)+ mRNA export from nucleus"/>
    <property type="evidence" value="ECO:0007669"/>
    <property type="project" value="TreeGrafter"/>
</dbReference>
<name>A0AAW1NHR0_9CHLO</name>
<evidence type="ECO:0000256" key="5">
    <source>
        <dbReference type="SAM" id="MobiDB-lite"/>
    </source>
</evidence>
<keyword evidence="4" id="KW-0539">Nucleus</keyword>
<feature type="region of interest" description="Disordered" evidence="5">
    <location>
        <begin position="181"/>
        <end position="206"/>
    </location>
</feature>
<proteinExistence type="inferred from homology"/>
<accession>A0AAW1NHR0</accession>
<comment type="similarity">
    <text evidence="2">Belongs to the nucleoporin Nup133 family.</text>
</comment>